<keyword evidence="5" id="KW-0418">Kinase</keyword>
<dbReference type="PANTHER" id="PTHR21064:SF1">
    <property type="entry name" value="HYDROXYLYSINE KINASE"/>
    <property type="match status" value="1"/>
</dbReference>
<evidence type="ECO:0000313" key="8">
    <source>
        <dbReference type="Proteomes" id="UP001163046"/>
    </source>
</evidence>
<name>A0A9W9ZN37_9CNID</name>
<evidence type="ECO:0000313" key="7">
    <source>
        <dbReference type="EMBL" id="KAJ7384576.1"/>
    </source>
</evidence>
<dbReference type="GO" id="GO:0005737">
    <property type="term" value="C:cytoplasm"/>
    <property type="evidence" value="ECO:0007669"/>
    <property type="project" value="UniProtKB-SubCell"/>
</dbReference>
<accession>A0A9W9ZN37</accession>
<dbReference type="InterPro" id="IPR050249">
    <property type="entry name" value="Pseudomonas-type_ThrB"/>
</dbReference>
<feature type="region of interest" description="Disordered" evidence="6">
    <location>
        <begin position="1"/>
        <end position="31"/>
    </location>
</feature>
<comment type="subcellular location">
    <subcellularLocation>
        <location evidence="1">Cytoplasm</location>
    </subcellularLocation>
</comment>
<comment type="caution">
    <text evidence="7">The sequence shown here is derived from an EMBL/GenBank/DDBJ whole genome shotgun (WGS) entry which is preliminary data.</text>
</comment>
<proteinExistence type="inferred from homology"/>
<evidence type="ECO:0000256" key="1">
    <source>
        <dbReference type="ARBA" id="ARBA00004496"/>
    </source>
</evidence>
<dbReference type="EMBL" id="MU825886">
    <property type="protein sequence ID" value="KAJ7384576.1"/>
    <property type="molecule type" value="Genomic_DNA"/>
</dbReference>
<organism evidence="7 8">
    <name type="scientific">Desmophyllum pertusum</name>
    <dbReference type="NCBI Taxonomy" id="174260"/>
    <lineage>
        <taxon>Eukaryota</taxon>
        <taxon>Metazoa</taxon>
        <taxon>Cnidaria</taxon>
        <taxon>Anthozoa</taxon>
        <taxon>Hexacorallia</taxon>
        <taxon>Scleractinia</taxon>
        <taxon>Caryophylliina</taxon>
        <taxon>Caryophylliidae</taxon>
        <taxon>Desmophyllum</taxon>
    </lineage>
</organism>
<keyword evidence="8" id="KW-1185">Reference proteome</keyword>
<evidence type="ECO:0000256" key="2">
    <source>
        <dbReference type="ARBA" id="ARBA00006219"/>
    </source>
</evidence>
<feature type="compositionally biased region" description="Polar residues" evidence="6">
    <location>
        <begin position="1"/>
        <end position="12"/>
    </location>
</feature>
<gene>
    <name evidence="7" type="ORF">OS493_021207</name>
</gene>
<evidence type="ECO:0000256" key="6">
    <source>
        <dbReference type="SAM" id="MobiDB-lite"/>
    </source>
</evidence>
<protein>
    <submittedName>
        <fullName evidence="7">Uncharacterized protein</fullName>
    </submittedName>
</protein>
<reference evidence="7" key="1">
    <citation type="submission" date="2023-01" db="EMBL/GenBank/DDBJ databases">
        <title>Genome assembly of the deep-sea coral Lophelia pertusa.</title>
        <authorList>
            <person name="Herrera S."/>
            <person name="Cordes E."/>
        </authorList>
    </citation>
    <scope>NUCLEOTIDE SEQUENCE</scope>
    <source>
        <strain evidence="7">USNM1676648</strain>
        <tissue evidence="7">Polyp</tissue>
    </source>
</reference>
<dbReference type="PANTHER" id="PTHR21064">
    <property type="entry name" value="AMINOGLYCOSIDE PHOSPHOTRANSFERASE DOMAIN-CONTAINING PROTEIN-RELATED"/>
    <property type="match status" value="1"/>
</dbReference>
<keyword evidence="4" id="KW-0808">Transferase</keyword>
<dbReference type="AlphaFoldDB" id="A0A9W9ZN37"/>
<comment type="similarity">
    <text evidence="2">Belongs to the aminoglycoside phosphotransferase family.</text>
</comment>
<evidence type="ECO:0000256" key="4">
    <source>
        <dbReference type="ARBA" id="ARBA00022679"/>
    </source>
</evidence>
<dbReference type="Proteomes" id="UP001163046">
    <property type="component" value="Unassembled WGS sequence"/>
</dbReference>
<keyword evidence="3" id="KW-0963">Cytoplasm</keyword>
<dbReference type="GO" id="GO:0019202">
    <property type="term" value="F:amino acid kinase activity"/>
    <property type="evidence" value="ECO:0007669"/>
    <property type="project" value="TreeGrafter"/>
</dbReference>
<sequence length="424" mass="47478">MNSTVVPQSLSVPNDVETRFSKADDKKTSRSNDKEIIAFVDTQNRGYIVPQSLSVPDDEKTRSVYNTSKTFSKAEDDRIFKANNEEVIAFVDTQNRENIAVKIDVYPAQDKLNKDIQNEDFVEVLTDKVNEFDGTKSRSSTDTARRITITEDETNLIFKQSPYFDPQNAKCRENGCGKCSLSLFPRRPSVSKHQAVVMAAQLFNLNIADPSSVKELDSYDDRNFFMRGSLMGGKKEMECPVAKIPSIFKTTFVKCKIPRAAQPGGVSIVTESVALGTDNVALKNRQCCLRNRLCCLGTDSGSVVISNNRSFDTLGSVNNAGNLEDGIEIYDGKEYYEEECFVCAVRLLTFVPGKMLNEIPLNTELLFNAGMAVGRLDRDLKDFECPRIDRPGFLWDLSGIGDNVEQFLEAVNDKRHKKNGSRRL</sequence>
<evidence type="ECO:0000256" key="5">
    <source>
        <dbReference type="ARBA" id="ARBA00022777"/>
    </source>
</evidence>
<feature type="compositionally biased region" description="Basic and acidic residues" evidence="6">
    <location>
        <begin position="16"/>
        <end position="31"/>
    </location>
</feature>
<evidence type="ECO:0000256" key="3">
    <source>
        <dbReference type="ARBA" id="ARBA00022490"/>
    </source>
</evidence>
<dbReference type="OrthoDB" id="9973935at2759"/>